<dbReference type="AlphaFoldDB" id="A0A8S1H2X4"/>
<protein>
    <recommendedName>
        <fullName evidence="4">BAR domain-containing protein</fullName>
    </recommendedName>
</protein>
<comment type="caution">
    <text evidence="2">The sequence shown here is derived from an EMBL/GenBank/DDBJ whole genome shotgun (WGS) entry which is preliminary data.</text>
</comment>
<evidence type="ECO:0008006" key="4">
    <source>
        <dbReference type="Google" id="ProtNLM"/>
    </source>
</evidence>
<keyword evidence="1" id="KW-0175">Coiled coil</keyword>
<dbReference type="OrthoDB" id="5835493at2759"/>
<accession>A0A8S1H2X4</accession>
<organism evidence="2 3">
    <name type="scientific">Caenorhabditis auriculariae</name>
    <dbReference type="NCBI Taxonomy" id="2777116"/>
    <lineage>
        <taxon>Eukaryota</taxon>
        <taxon>Metazoa</taxon>
        <taxon>Ecdysozoa</taxon>
        <taxon>Nematoda</taxon>
        <taxon>Chromadorea</taxon>
        <taxon>Rhabditida</taxon>
        <taxon>Rhabditina</taxon>
        <taxon>Rhabditomorpha</taxon>
        <taxon>Rhabditoidea</taxon>
        <taxon>Rhabditidae</taxon>
        <taxon>Peloderinae</taxon>
        <taxon>Caenorhabditis</taxon>
    </lineage>
</organism>
<dbReference type="SUPFAM" id="SSF103657">
    <property type="entry name" value="BAR/IMD domain-like"/>
    <property type="match status" value="1"/>
</dbReference>
<reference evidence="2" key="1">
    <citation type="submission" date="2020-10" db="EMBL/GenBank/DDBJ databases">
        <authorList>
            <person name="Kikuchi T."/>
        </authorList>
    </citation>
    <scope>NUCLEOTIDE SEQUENCE</scope>
    <source>
        <strain evidence="2">NKZ352</strain>
    </source>
</reference>
<dbReference type="Gene3D" id="1.20.1270.60">
    <property type="entry name" value="Arfaptin homology (AH) domain/BAR domain"/>
    <property type="match status" value="1"/>
</dbReference>
<evidence type="ECO:0000313" key="3">
    <source>
        <dbReference type="Proteomes" id="UP000835052"/>
    </source>
</evidence>
<dbReference type="Proteomes" id="UP000835052">
    <property type="component" value="Unassembled WGS sequence"/>
</dbReference>
<proteinExistence type="predicted"/>
<dbReference type="InterPro" id="IPR027267">
    <property type="entry name" value="AH/BAR_dom_sf"/>
</dbReference>
<dbReference type="EMBL" id="CAJGYM010000007">
    <property type="protein sequence ID" value="CAD6187750.1"/>
    <property type="molecule type" value="Genomic_DNA"/>
</dbReference>
<evidence type="ECO:0000256" key="1">
    <source>
        <dbReference type="SAM" id="Coils"/>
    </source>
</evidence>
<evidence type="ECO:0000313" key="2">
    <source>
        <dbReference type="EMBL" id="CAD6187750.1"/>
    </source>
</evidence>
<keyword evidence="3" id="KW-1185">Reference proteome</keyword>
<feature type="coiled-coil region" evidence="1">
    <location>
        <begin position="151"/>
        <end position="178"/>
    </location>
</feature>
<sequence length="232" mass="27088">MAASERNGPSSSSTTAEGARFFKFSFLMAKKTDGEQTEMTEDFRKDCQHYTTYDEAVTKLVAQLEACYLPGRDPNIFDKDEPLYKLSMALHDYKKYFHGEVQTSLERRASNISQAVKIKRICQKDQRYTLRHLRRFPVDDYPKFCAQKKAFDTARERMDNAKMEIRQAKTTAQIEKKAVCYQMAVDDFDVQTEGVIKWFDALPKLKAAHNNDIIQLLGKHCIYHRHMHAYYK</sequence>
<gene>
    <name evidence="2" type="ORF">CAUJ_LOCUS3669</name>
</gene>
<name>A0A8S1H2X4_9PELO</name>